<dbReference type="SUPFAM" id="SSF55315">
    <property type="entry name" value="L30e-like"/>
    <property type="match status" value="1"/>
</dbReference>
<evidence type="ECO:0000313" key="3">
    <source>
        <dbReference type="EMBL" id="CAL4119375.1"/>
    </source>
</evidence>
<dbReference type="InterPro" id="IPR029064">
    <property type="entry name" value="Ribosomal_eL30-like_sf"/>
</dbReference>
<dbReference type="EMBL" id="CAXKWB010017602">
    <property type="protein sequence ID" value="CAL4119375.1"/>
    <property type="molecule type" value="Genomic_DNA"/>
</dbReference>
<feature type="domain" description="MRM3-like substrate binding" evidence="2">
    <location>
        <begin position="126"/>
        <end position="210"/>
    </location>
</feature>
<dbReference type="AlphaFoldDB" id="A0AAV2R7E7"/>
<accession>A0AAV2R7E7</accession>
<feature type="non-terminal residue" evidence="3">
    <location>
        <position position="279"/>
    </location>
</feature>
<feature type="region of interest" description="Disordered" evidence="1">
    <location>
        <begin position="218"/>
        <end position="237"/>
    </location>
</feature>
<dbReference type="Pfam" id="PF22435">
    <property type="entry name" value="MRM3-like_sub_bind"/>
    <property type="match status" value="1"/>
</dbReference>
<sequence length="279" mass="31747">MSGRMMALKILRDTNLGQIAKLINESQIRFYSRQHRITRVPIRVNYPTGVNPETSEEYINNRTEKVNANVSKLDIEEKQLNTNEYTKETPKETPNDIDHWKLYRNIQYERLKDDDPKFKNLIGHTKSRKFRERFGLFLVEGSRITAEALASGYTPQGIFFSKPENLPHLLPGRKITDKSDVRTLSSLPLYRASYKILQTWSTLTTCPGVMGVDFSTPSDAKHSHTNPRSTFKSDAITGPQAAPNVITNIVRPLTARGPAYIVMGGLWTPKNLKLARRAC</sequence>
<dbReference type="Proteomes" id="UP001497623">
    <property type="component" value="Unassembled WGS sequence"/>
</dbReference>
<reference evidence="3 4" key="1">
    <citation type="submission" date="2024-05" db="EMBL/GenBank/DDBJ databases">
        <authorList>
            <person name="Wallberg A."/>
        </authorList>
    </citation>
    <scope>NUCLEOTIDE SEQUENCE [LARGE SCALE GENOMIC DNA]</scope>
</reference>
<evidence type="ECO:0000259" key="2">
    <source>
        <dbReference type="Pfam" id="PF22435"/>
    </source>
</evidence>
<dbReference type="InterPro" id="IPR053888">
    <property type="entry name" value="MRM3-like_sub_bind"/>
</dbReference>
<dbReference type="Gene3D" id="3.30.1330.30">
    <property type="match status" value="1"/>
</dbReference>
<protein>
    <recommendedName>
        <fullName evidence="2">MRM3-like substrate binding domain-containing protein</fullName>
    </recommendedName>
</protein>
<proteinExistence type="predicted"/>
<comment type="caution">
    <text evidence="3">The sequence shown here is derived from an EMBL/GenBank/DDBJ whole genome shotgun (WGS) entry which is preliminary data.</text>
</comment>
<evidence type="ECO:0000256" key="1">
    <source>
        <dbReference type="SAM" id="MobiDB-lite"/>
    </source>
</evidence>
<gene>
    <name evidence="3" type="ORF">MNOR_LOCUS21662</name>
</gene>
<organism evidence="3 4">
    <name type="scientific">Meganyctiphanes norvegica</name>
    <name type="common">Northern krill</name>
    <name type="synonym">Thysanopoda norvegica</name>
    <dbReference type="NCBI Taxonomy" id="48144"/>
    <lineage>
        <taxon>Eukaryota</taxon>
        <taxon>Metazoa</taxon>
        <taxon>Ecdysozoa</taxon>
        <taxon>Arthropoda</taxon>
        <taxon>Crustacea</taxon>
        <taxon>Multicrustacea</taxon>
        <taxon>Malacostraca</taxon>
        <taxon>Eumalacostraca</taxon>
        <taxon>Eucarida</taxon>
        <taxon>Euphausiacea</taxon>
        <taxon>Euphausiidae</taxon>
        <taxon>Meganyctiphanes</taxon>
    </lineage>
</organism>
<evidence type="ECO:0000313" key="4">
    <source>
        <dbReference type="Proteomes" id="UP001497623"/>
    </source>
</evidence>
<name>A0AAV2R7E7_MEGNR</name>
<keyword evidence="4" id="KW-1185">Reference proteome</keyword>